<dbReference type="EMBL" id="JBHTJT010000006">
    <property type="protein sequence ID" value="MFD0978609.1"/>
    <property type="molecule type" value="Genomic_DNA"/>
</dbReference>
<dbReference type="Gene3D" id="3.30.70.1170">
    <property type="entry name" value="Sun protein, domain 3"/>
    <property type="match status" value="1"/>
</dbReference>
<evidence type="ECO:0000313" key="8">
    <source>
        <dbReference type="Proteomes" id="UP001597108"/>
    </source>
</evidence>
<protein>
    <submittedName>
        <fullName evidence="7">RsmB/NOP family class I SAM-dependent RNA methyltransferase</fullName>
        <ecNumber evidence="7">2.1.1.-</ecNumber>
    </submittedName>
</protein>
<reference evidence="8" key="1">
    <citation type="journal article" date="2019" name="Int. J. Syst. Evol. Microbiol.">
        <title>The Global Catalogue of Microorganisms (GCM) 10K type strain sequencing project: providing services to taxonomists for standard genome sequencing and annotation.</title>
        <authorList>
            <consortium name="The Broad Institute Genomics Platform"/>
            <consortium name="The Broad Institute Genome Sequencing Center for Infectious Disease"/>
            <person name="Wu L."/>
            <person name="Ma J."/>
        </authorList>
    </citation>
    <scope>NUCLEOTIDE SEQUENCE [LARGE SCALE GENOMIC DNA]</scope>
    <source>
        <strain evidence="8">CCUG 60524</strain>
    </source>
</reference>
<dbReference type="InterPro" id="IPR049560">
    <property type="entry name" value="MeTrfase_RsmB-F_NOP2_cat"/>
</dbReference>
<keyword evidence="2 5" id="KW-0808">Transferase</keyword>
<dbReference type="InterPro" id="IPR001678">
    <property type="entry name" value="MeTrfase_RsmB-F_NOP2_dom"/>
</dbReference>
<name>A0ABW3IKV2_9RHOB</name>
<dbReference type="GO" id="GO:0032259">
    <property type="term" value="P:methylation"/>
    <property type="evidence" value="ECO:0007669"/>
    <property type="project" value="UniProtKB-KW"/>
</dbReference>
<dbReference type="SUPFAM" id="SSF53335">
    <property type="entry name" value="S-adenosyl-L-methionine-dependent methyltransferases"/>
    <property type="match status" value="1"/>
</dbReference>
<evidence type="ECO:0000256" key="1">
    <source>
        <dbReference type="ARBA" id="ARBA00022603"/>
    </source>
</evidence>
<evidence type="ECO:0000256" key="5">
    <source>
        <dbReference type="PROSITE-ProRule" id="PRU01023"/>
    </source>
</evidence>
<proteinExistence type="inferred from homology"/>
<evidence type="ECO:0000259" key="6">
    <source>
        <dbReference type="PROSITE" id="PS51686"/>
    </source>
</evidence>
<comment type="caution">
    <text evidence="5">Lacks conserved residue(s) required for the propagation of feature annotation.</text>
</comment>
<dbReference type="PRINTS" id="PR02008">
    <property type="entry name" value="RCMTFAMILY"/>
</dbReference>
<dbReference type="Pfam" id="PF22458">
    <property type="entry name" value="RsmF-B_ferredox"/>
    <property type="match status" value="1"/>
</dbReference>
<dbReference type="GO" id="GO:0008168">
    <property type="term" value="F:methyltransferase activity"/>
    <property type="evidence" value="ECO:0007669"/>
    <property type="project" value="UniProtKB-KW"/>
</dbReference>
<dbReference type="InterPro" id="IPR054728">
    <property type="entry name" value="RsmB-like_ferredoxin"/>
</dbReference>
<dbReference type="RefSeq" id="WP_386072590.1">
    <property type="nucleotide sequence ID" value="NZ_JBHTJT010000006.1"/>
</dbReference>
<dbReference type="Proteomes" id="UP001597108">
    <property type="component" value="Unassembled WGS sequence"/>
</dbReference>
<dbReference type="PANTHER" id="PTHR22807:SF53">
    <property type="entry name" value="RIBOSOMAL RNA SMALL SUBUNIT METHYLTRANSFERASE B-RELATED"/>
    <property type="match status" value="1"/>
</dbReference>
<organism evidence="7 8">
    <name type="scientific">Tropicimonas aquimaris</name>
    <dbReference type="NCBI Taxonomy" id="914152"/>
    <lineage>
        <taxon>Bacteria</taxon>
        <taxon>Pseudomonadati</taxon>
        <taxon>Pseudomonadota</taxon>
        <taxon>Alphaproteobacteria</taxon>
        <taxon>Rhodobacterales</taxon>
        <taxon>Roseobacteraceae</taxon>
        <taxon>Tropicimonas</taxon>
    </lineage>
</organism>
<dbReference type="InterPro" id="IPR023267">
    <property type="entry name" value="RCMT"/>
</dbReference>
<feature type="domain" description="SAM-dependent MTase RsmB/NOP-type" evidence="6">
    <location>
        <begin position="135"/>
        <end position="388"/>
    </location>
</feature>
<dbReference type="Pfam" id="PF01189">
    <property type="entry name" value="Methyltr_RsmB-F"/>
    <property type="match status" value="1"/>
</dbReference>
<dbReference type="Gene3D" id="3.40.50.150">
    <property type="entry name" value="Vaccinia Virus protein VP39"/>
    <property type="match status" value="1"/>
</dbReference>
<evidence type="ECO:0000256" key="3">
    <source>
        <dbReference type="ARBA" id="ARBA00022691"/>
    </source>
</evidence>
<dbReference type="EC" id="2.1.1.-" evidence="7"/>
<dbReference type="PANTHER" id="PTHR22807">
    <property type="entry name" value="NOP2 YEAST -RELATED NOL1/NOP2/FMU SUN DOMAIN-CONTAINING"/>
    <property type="match status" value="1"/>
</dbReference>
<evidence type="ECO:0000256" key="2">
    <source>
        <dbReference type="ARBA" id="ARBA00022679"/>
    </source>
</evidence>
<gene>
    <name evidence="7" type="ORF">ACFQ2S_02995</name>
</gene>
<accession>A0ABW3IKV2</accession>
<keyword evidence="1 5" id="KW-0489">Methyltransferase</keyword>
<sequence length="388" mass="41612">MTPDARYAAAADILDSYLAGDPAERVLTNWARRSRFAGSRDRAAVRDHVFDAIRQRRSAAALGGAETGRGLVIGLLRLAGTDPDSVLTGQGYALAPMSEAERSHLATLTETERLDCPEWLEEDLRASLGADFEQALSALRSRAGVFLRVNAARSDRESARAALREEGIDCEPHPLSPTALRVTDGARRVHLSRSYQEGLVELQDAASQAVSDLIPLPDDGRILDYCSGGGGKSLALAARFSGQILAHDASPERMRDIPARAARAGARIQTVASADVEGRAPFDLVVADVPCSGSGAWRRQPEAKWRLDRAGLEQLCETQAGILRHVADLAAPGGAIAYLTCSILRAENEDQIAAFLTGNNDWTCERMDRLSPVSGGDGFFIAVLRNGD</sequence>
<comment type="caution">
    <text evidence="7">The sequence shown here is derived from an EMBL/GenBank/DDBJ whole genome shotgun (WGS) entry which is preliminary data.</text>
</comment>
<feature type="binding site" evidence="5">
    <location>
        <position position="288"/>
    </location>
    <ligand>
        <name>S-adenosyl-L-methionine</name>
        <dbReference type="ChEBI" id="CHEBI:59789"/>
    </ligand>
</feature>
<dbReference type="InterPro" id="IPR029063">
    <property type="entry name" value="SAM-dependent_MTases_sf"/>
</dbReference>
<evidence type="ECO:0000313" key="7">
    <source>
        <dbReference type="EMBL" id="MFD0978609.1"/>
    </source>
</evidence>
<feature type="binding site" evidence="5">
    <location>
        <position position="248"/>
    </location>
    <ligand>
        <name>S-adenosyl-L-methionine</name>
        <dbReference type="ChEBI" id="CHEBI:59789"/>
    </ligand>
</feature>
<comment type="similarity">
    <text evidence="5">Belongs to the class I-like SAM-binding methyltransferase superfamily. RsmB/NOP family.</text>
</comment>
<keyword evidence="8" id="KW-1185">Reference proteome</keyword>
<feature type="active site" description="Nucleophile" evidence="5">
    <location>
        <position position="341"/>
    </location>
</feature>
<keyword evidence="4 5" id="KW-0694">RNA-binding</keyword>
<evidence type="ECO:0000256" key="4">
    <source>
        <dbReference type="ARBA" id="ARBA00022884"/>
    </source>
</evidence>
<keyword evidence="3 5" id="KW-0949">S-adenosyl-L-methionine</keyword>
<dbReference type="PROSITE" id="PS51686">
    <property type="entry name" value="SAM_MT_RSMB_NOP"/>
    <property type="match status" value="1"/>
</dbReference>